<evidence type="ECO:0000313" key="6">
    <source>
        <dbReference type="Proteomes" id="UP000008854"/>
    </source>
</evidence>
<dbReference type="InParanoid" id="A0A3Q0KLY5"/>
<evidence type="ECO:0000256" key="1">
    <source>
        <dbReference type="ARBA" id="ARBA00022723"/>
    </source>
</evidence>
<reference evidence="6" key="1">
    <citation type="journal article" date="2012" name="PLoS Negl. Trop. Dis.">
        <title>A systematically improved high quality genome and transcriptome of the human blood fluke Schistosoma mansoni.</title>
        <authorList>
            <person name="Protasio A.V."/>
            <person name="Tsai I.J."/>
            <person name="Babbage A."/>
            <person name="Nichol S."/>
            <person name="Hunt M."/>
            <person name="Aslett M.A."/>
            <person name="De Silva N."/>
            <person name="Velarde G.S."/>
            <person name="Anderson T.J."/>
            <person name="Clark R.C."/>
            <person name="Davidson C."/>
            <person name="Dillon G.P."/>
            <person name="Holroyd N.E."/>
            <person name="LoVerde P.T."/>
            <person name="Lloyd C."/>
            <person name="McQuillan J."/>
            <person name="Oliveira G."/>
            <person name="Otto T.D."/>
            <person name="Parker-Manuel S.J."/>
            <person name="Quail M.A."/>
            <person name="Wilson R.A."/>
            <person name="Zerlotini A."/>
            <person name="Dunne D.W."/>
            <person name="Berriman M."/>
        </authorList>
    </citation>
    <scope>NUCLEOTIDE SEQUENCE [LARGE SCALE GENOMIC DNA]</scope>
    <source>
        <strain evidence="6">Puerto Rican</strain>
    </source>
</reference>
<dbReference type="GO" id="GO:0010468">
    <property type="term" value="P:regulation of gene expression"/>
    <property type="evidence" value="ECO:0007669"/>
    <property type="project" value="TreeGrafter"/>
</dbReference>
<dbReference type="PANTHER" id="PTHR10694">
    <property type="entry name" value="LYSINE-SPECIFIC DEMETHYLASE"/>
    <property type="match status" value="1"/>
</dbReference>
<evidence type="ECO:0000256" key="3">
    <source>
        <dbReference type="ARBA" id="ARBA00022833"/>
    </source>
</evidence>
<evidence type="ECO:0000259" key="5">
    <source>
        <dbReference type="PROSITE" id="PS51184"/>
    </source>
</evidence>
<dbReference type="WBParaSite" id="Smp_132170.1">
    <property type="protein sequence ID" value="Smp_132170.1"/>
    <property type="gene ID" value="Smp_132170"/>
</dbReference>
<name>A0A3Q0KLY5_SCHMA</name>
<proteinExistence type="predicted"/>
<evidence type="ECO:0000259" key="4">
    <source>
        <dbReference type="PROSITE" id="PS51183"/>
    </source>
</evidence>
<keyword evidence="3" id="KW-0862">Zinc</keyword>
<dbReference type="Gene3D" id="2.30.30.140">
    <property type="match status" value="1"/>
</dbReference>
<feature type="domain" description="JmjC" evidence="5">
    <location>
        <begin position="156"/>
        <end position="322"/>
    </location>
</feature>
<accession>A0A3Q0KLY5</accession>
<dbReference type="GO" id="GO:0051864">
    <property type="term" value="F:histone H3K36 demethylase activity"/>
    <property type="evidence" value="ECO:0007669"/>
    <property type="project" value="TreeGrafter"/>
</dbReference>
<sequence>MYRDYGLAQTPFIDKLETLNQATIPEIPVYKPTVAEFEDFSKCISMIESLGAHHVGLCKVIPPSNWVGRRKGYDDIDERLVEKPICQSTYGGRGIYFQDISPRKSLKFSDFKNIALSNVYCTPKYRDYDHLERKYWSSIGTSRPLYGANVNGTLMDSDQHIWNISKLDSVLSRVFEEEGVQIPGVNTPYLYYGMWRSTFPWHVEDVDLYSINYLHYGFPKCWYVIPPAFARKFESFVSEYFRSEFLKCGCFLRHKCVLISPTVLSQSGIPTKKILQHEGEFMITFPYAYHSGFNMGLNIAESTNFALTRWIEYGKHAKICTCWDDTVKICMDPFVRRFQPELFNDWKNGKNLPPHPLDEYLPRETSHHVESTLMYRDSAKDILGIENNELTVKGPSLFKPYSSDSPPPKVGDLNFIDLRYSSKQFEMAKIPFHIATNPRLYPLWCGYPANEQIERNFNIFIGSHKPYCAVCSFLWTPQHVSKLLSSGHREDKLPLYSEPHIPEVAYHSYNSFVQFPPIVKSRILRCFRCCLTVHARCYGVQDEIGFKYESSSEQKYNLNLKNSWYCDACMASPKPTCVFCYMRGGAIKALANINNTFTGRPYWAHLVCALITPGCYFKDVPKRLAFISEDTIKSAVSLAILYSSESNERVINEMQNISSPNHVSEDIPFKSSCHLQRNLKLMRKRPPNVNNNILRDYESHDQGSKTRQLNKSNNRFSRKLLNTASTTSVDFNVKKIKPFIQNNDNEISSVHHSDNINIPVETGGKFTSSLPSTCFVCQLPGRGFLPLASCWYNGCSTQFHVTCAQMAGIVIGTDVYPRFFYIACSKHPTNYDHPNFHDHGSVSPGDEVMVQQTSDPIFSSAIAIRRVTPLYCRISFPDGTFSSDTPPEYLTNVNWFKDGPPEKGSLVKVLWDDGMEYMGTYEGTTSEQWEVQLESGEIRVFNREQFYVQPKTKYSDIGLTFDGSATDYPWTISDLEDSVAPSNS</sequence>
<dbReference type="CDD" id="cd15493">
    <property type="entry name" value="PHD_JMJD2"/>
    <property type="match status" value="1"/>
</dbReference>
<dbReference type="SUPFAM" id="SSF51197">
    <property type="entry name" value="Clavaminate synthase-like"/>
    <property type="match status" value="1"/>
</dbReference>
<dbReference type="WBParaSite" id="Smp_132170.3">
    <property type="protein sequence ID" value="Smp_132170.3"/>
    <property type="gene ID" value="Smp_132170"/>
</dbReference>
<accession>A0A5K4EME7</accession>
<dbReference type="Pfam" id="PF02375">
    <property type="entry name" value="JmjN"/>
    <property type="match status" value="1"/>
</dbReference>
<dbReference type="PROSITE" id="PS51184">
    <property type="entry name" value="JMJC"/>
    <property type="match status" value="1"/>
</dbReference>
<dbReference type="Gene3D" id="3.30.40.10">
    <property type="entry name" value="Zinc/RING finger domain, C3HC4 (zinc finger)"/>
    <property type="match status" value="1"/>
</dbReference>
<dbReference type="InterPro" id="IPR003349">
    <property type="entry name" value="JmjN"/>
</dbReference>
<dbReference type="Proteomes" id="UP000008854">
    <property type="component" value="Unassembled WGS sequence"/>
</dbReference>
<dbReference type="SMART" id="SM00249">
    <property type="entry name" value="PHD"/>
    <property type="match status" value="2"/>
</dbReference>
<dbReference type="Gene3D" id="3.10.330.70">
    <property type="match status" value="1"/>
</dbReference>
<dbReference type="InterPro" id="IPR013083">
    <property type="entry name" value="Znf_RING/FYVE/PHD"/>
</dbReference>
<dbReference type="PROSITE" id="PS51183">
    <property type="entry name" value="JMJN"/>
    <property type="match status" value="1"/>
</dbReference>
<dbReference type="SMART" id="SM00558">
    <property type="entry name" value="JmjC"/>
    <property type="match status" value="1"/>
</dbReference>
<feature type="domain" description="JmjN" evidence="4">
    <location>
        <begin position="27"/>
        <end position="69"/>
    </location>
</feature>
<dbReference type="Gene3D" id="2.60.120.650">
    <property type="entry name" value="Cupin"/>
    <property type="match status" value="1"/>
</dbReference>
<dbReference type="ExpressionAtlas" id="A0A3Q0KLY5">
    <property type="expression patterns" value="baseline and differential"/>
</dbReference>
<dbReference type="AlphaFoldDB" id="A0A3Q0KLY5"/>
<dbReference type="SMART" id="SM00545">
    <property type="entry name" value="JmjN"/>
    <property type="match status" value="1"/>
</dbReference>
<dbReference type="Pfam" id="PF02373">
    <property type="entry name" value="JmjC"/>
    <property type="match status" value="1"/>
</dbReference>
<dbReference type="InterPro" id="IPR003347">
    <property type="entry name" value="JmjC_dom"/>
</dbReference>
<dbReference type="GO" id="GO:0032454">
    <property type="term" value="F:histone H3K9 demethylase activity"/>
    <property type="evidence" value="ECO:0007669"/>
    <property type="project" value="TreeGrafter"/>
</dbReference>
<dbReference type="GO" id="GO:0000785">
    <property type="term" value="C:chromatin"/>
    <property type="evidence" value="ECO:0007669"/>
    <property type="project" value="TreeGrafter"/>
</dbReference>
<dbReference type="InterPro" id="IPR001965">
    <property type="entry name" value="Znf_PHD"/>
</dbReference>
<dbReference type="GO" id="GO:0008270">
    <property type="term" value="F:zinc ion binding"/>
    <property type="evidence" value="ECO:0007669"/>
    <property type="project" value="UniProtKB-KW"/>
</dbReference>
<organism evidence="6 7">
    <name type="scientific">Schistosoma mansoni</name>
    <name type="common">Blood fluke</name>
    <dbReference type="NCBI Taxonomy" id="6183"/>
    <lineage>
        <taxon>Eukaryota</taxon>
        <taxon>Metazoa</taxon>
        <taxon>Spiralia</taxon>
        <taxon>Lophotrochozoa</taxon>
        <taxon>Platyhelminthes</taxon>
        <taxon>Trematoda</taxon>
        <taxon>Digenea</taxon>
        <taxon>Strigeidida</taxon>
        <taxon>Schistosomatoidea</taxon>
        <taxon>Schistosomatidae</taxon>
        <taxon>Schistosoma</taxon>
    </lineage>
</organism>
<dbReference type="STRING" id="6183.A0A3Q0KLY5"/>
<keyword evidence="6" id="KW-1185">Reference proteome</keyword>
<evidence type="ECO:0000313" key="7">
    <source>
        <dbReference type="WBParaSite" id="Smp_132170.1"/>
    </source>
</evidence>
<evidence type="ECO:0000256" key="2">
    <source>
        <dbReference type="ARBA" id="ARBA00022771"/>
    </source>
</evidence>
<protein>
    <submittedName>
        <fullName evidence="7 8">Putative jumonji domain containing protein</fullName>
    </submittedName>
</protein>
<reference evidence="7" key="2">
    <citation type="submission" date="2018-12" db="UniProtKB">
        <authorList>
            <consortium name="WormBaseParasite"/>
        </authorList>
    </citation>
    <scope>IDENTIFICATION</scope>
    <source>
        <strain evidence="7 8">Puerto Rican</strain>
    </source>
</reference>
<keyword evidence="1" id="KW-0479">Metal-binding</keyword>
<evidence type="ECO:0000313" key="8">
    <source>
        <dbReference type="WBParaSite" id="Smp_132170.3"/>
    </source>
</evidence>
<dbReference type="PANTHER" id="PTHR10694:SF7">
    <property type="entry name" value="[HISTONE H3]-TRIMETHYL-L-LYSINE(9) DEMETHYLASE"/>
    <property type="match status" value="1"/>
</dbReference>
<keyword evidence="2" id="KW-0863">Zinc-finger</keyword>
<dbReference type="GO" id="GO:0005634">
    <property type="term" value="C:nucleus"/>
    <property type="evidence" value="ECO:0007669"/>
    <property type="project" value="TreeGrafter"/>
</dbReference>